<dbReference type="Proteomes" id="UP001347796">
    <property type="component" value="Unassembled WGS sequence"/>
</dbReference>
<dbReference type="SUPFAM" id="SSF82927">
    <property type="entry name" value="Cysteine-rich DNA binding domain, (DM domain)"/>
    <property type="match status" value="1"/>
</dbReference>
<reference evidence="7 8" key="1">
    <citation type="submission" date="2024-01" db="EMBL/GenBank/DDBJ databases">
        <title>The genome of the rayed Mediterranean limpet Patella caerulea (Linnaeus, 1758).</title>
        <authorList>
            <person name="Anh-Thu Weber A."/>
            <person name="Halstead-Nussloch G."/>
        </authorList>
    </citation>
    <scope>NUCLEOTIDE SEQUENCE [LARGE SCALE GENOMIC DNA]</scope>
    <source>
        <strain evidence="7">AATW-2023a</strain>
        <tissue evidence="7">Whole specimen</tissue>
    </source>
</reference>
<feature type="domain" description="DM" evidence="6">
    <location>
        <begin position="10"/>
        <end position="57"/>
    </location>
</feature>
<keyword evidence="2 5" id="KW-0862">Zinc</keyword>
<dbReference type="GO" id="GO:0007548">
    <property type="term" value="P:sex differentiation"/>
    <property type="evidence" value="ECO:0007669"/>
    <property type="project" value="TreeGrafter"/>
</dbReference>
<dbReference type="EMBL" id="JAZGQO010000008">
    <property type="protein sequence ID" value="KAK6180353.1"/>
    <property type="molecule type" value="Genomic_DNA"/>
</dbReference>
<keyword evidence="8" id="KW-1185">Reference proteome</keyword>
<sequence length="173" mass="19826">MADKLRKPHCSKCRNHGVLSPLKGHKRRCTVQKCTCAKCELVDIRRDISKRQIALRRLQTEDEQYGAPETTIINSEDHSNGTSKPVYRPADVACVRSATSAPPVNPYNYNYQGAPAPYYNYRPWYEAPVQTAYCQPNFTNNNANHQYMNNTPHPNFINRNGMVEIKPQVNWSN</sequence>
<proteinExistence type="predicted"/>
<dbReference type="GO" id="GO:0005634">
    <property type="term" value="C:nucleus"/>
    <property type="evidence" value="ECO:0007669"/>
    <property type="project" value="UniProtKB-SubCell"/>
</dbReference>
<dbReference type="Gene3D" id="4.10.1040.10">
    <property type="entry name" value="DM DNA-binding domain"/>
    <property type="match status" value="1"/>
</dbReference>
<gene>
    <name evidence="7" type="ORF">SNE40_012524</name>
</gene>
<dbReference type="PANTHER" id="PTHR12322:SF53">
    <property type="entry name" value="DOUBLESEX-MAB RELATED 11E"/>
    <property type="match status" value="1"/>
</dbReference>
<accession>A0AAN8JUM3</accession>
<dbReference type="GO" id="GO:0000978">
    <property type="term" value="F:RNA polymerase II cis-regulatory region sequence-specific DNA binding"/>
    <property type="evidence" value="ECO:0007669"/>
    <property type="project" value="TreeGrafter"/>
</dbReference>
<dbReference type="PROSITE" id="PS50809">
    <property type="entry name" value="DM_2"/>
    <property type="match status" value="1"/>
</dbReference>
<keyword evidence="3 5" id="KW-0238">DNA-binding</keyword>
<evidence type="ECO:0000313" key="8">
    <source>
        <dbReference type="Proteomes" id="UP001347796"/>
    </source>
</evidence>
<evidence type="ECO:0000313" key="7">
    <source>
        <dbReference type="EMBL" id="KAK6180353.1"/>
    </source>
</evidence>
<evidence type="ECO:0000256" key="1">
    <source>
        <dbReference type="ARBA" id="ARBA00022723"/>
    </source>
</evidence>
<dbReference type="GO" id="GO:0046872">
    <property type="term" value="F:metal ion binding"/>
    <property type="evidence" value="ECO:0007669"/>
    <property type="project" value="UniProtKB-KW"/>
</dbReference>
<organism evidence="7 8">
    <name type="scientific">Patella caerulea</name>
    <name type="common">Rayed Mediterranean limpet</name>
    <dbReference type="NCBI Taxonomy" id="87958"/>
    <lineage>
        <taxon>Eukaryota</taxon>
        <taxon>Metazoa</taxon>
        <taxon>Spiralia</taxon>
        <taxon>Lophotrochozoa</taxon>
        <taxon>Mollusca</taxon>
        <taxon>Gastropoda</taxon>
        <taxon>Patellogastropoda</taxon>
        <taxon>Patelloidea</taxon>
        <taxon>Patellidae</taxon>
        <taxon>Patella</taxon>
    </lineage>
</organism>
<protein>
    <recommendedName>
        <fullName evidence="6">DM domain-containing protein</fullName>
    </recommendedName>
</protein>
<feature type="DNA-binding region" description="DM" evidence="5">
    <location>
        <begin position="10"/>
        <end position="57"/>
    </location>
</feature>
<dbReference type="PANTHER" id="PTHR12322">
    <property type="entry name" value="DOUBLESEX AND MAB-3 RELATED TRANSCRIPTION FACTOR DMRT"/>
    <property type="match status" value="1"/>
</dbReference>
<dbReference type="PROSITE" id="PS40000">
    <property type="entry name" value="DM_1"/>
    <property type="match status" value="1"/>
</dbReference>
<dbReference type="SMART" id="SM00301">
    <property type="entry name" value="DM"/>
    <property type="match status" value="1"/>
</dbReference>
<dbReference type="Pfam" id="PF00751">
    <property type="entry name" value="DM"/>
    <property type="match status" value="1"/>
</dbReference>
<evidence type="ECO:0000256" key="4">
    <source>
        <dbReference type="ARBA" id="ARBA00023242"/>
    </source>
</evidence>
<dbReference type="InterPro" id="IPR036407">
    <property type="entry name" value="DM_DNA-bd_sf"/>
</dbReference>
<evidence type="ECO:0000256" key="2">
    <source>
        <dbReference type="ARBA" id="ARBA00022833"/>
    </source>
</evidence>
<evidence type="ECO:0000256" key="3">
    <source>
        <dbReference type="ARBA" id="ARBA00023125"/>
    </source>
</evidence>
<comment type="subcellular location">
    <subcellularLocation>
        <location evidence="5">Nucleus</location>
    </subcellularLocation>
</comment>
<keyword evidence="4 5" id="KW-0539">Nucleus</keyword>
<evidence type="ECO:0000259" key="6">
    <source>
        <dbReference type="PROSITE" id="PS50809"/>
    </source>
</evidence>
<dbReference type="GO" id="GO:0000981">
    <property type="term" value="F:DNA-binding transcription factor activity, RNA polymerase II-specific"/>
    <property type="evidence" value="ECO:0007669"/>
    <property type="project" value="TreeGrafter"/>
</dbReference>
<dbReference type="InterPro" id="IPR001275">
    <property type="entry name" value="DM_DNA-bd"/>
</dbReference>
<evidence type="ECO:0000256" key="5">
    <source>
        <dbReference type="PROSITE-ProRule" id="PRU00070"/>
    </source>
</evidence>
<dbReference type="AlphaFoldDB" id="A0AAN8JUM3"/>
<keyword evidence="1 5" id="KW-0479">Metal-binding</keyword>
<name>A0AAN8JUM3_PATCE</name>
<dbReference type="InterPro" id="IPR026607">
    <property type="entry name" value="DMRT"/>
</dbReference>
<comment type="caution">
    <text evidence="7">The sequence shown here is derived from an EMBL/GenBank/DDBJ whole genome shotgun (WGS) entry which is preliminary data.</text>
</comment>